<accession>T1CR34</accession>
<dbReference type="Proteomes" id="UP000018031">
    <property type="component" value="Unassembled WGS sequence"/>
</dbReference>
<evidence type="ECO:0000313" key="1">
    <source>
        <dbReference type="EMBL" id="GAD06297.1"/>
    </source>
</evidence>
<sequence>MTKLLTFPLQAERDGSKSKNVYLICPYGFAFSDLQSLRASQVETNSEEKRYIRKARQKTDVESLIPRYIRIVELIISLYTKEKSKGDYKVFPDTMSKGKLNYSPQSRKIGV</sequence>
<gene>
    <name evidence="1" type="ORF">PORCRE_2028</name>
</gene>
<dbReference type="AlphaFoldDB" id="T1CR34"/>
<reference evidence="1 2" key="2">
    <citation type="journal article" date="2013" name="Genome Announc.">
        <title>Draft Genome Sequences of Porphyromonas crevioricanis JCM 15906T and Porphyromonas cansulci JCM 13913T Isolated from a Canine Oral Cavity.</title>
        <authorList>
            <person name="Sakamoto M."/>
            <person name="Tanaka N."/>
            <person name="Shiwa Y."/>
            <person name="Yoshikawa H."/>
            <person name="Ohkuma M."/>
        </authorList>
    </citation>
    <scope>NUCLEOTIDE SEQUENCE [LARGE SCALE GENOMIC DNA]</scope>
    <source>
        <strain evidence="1 2">JCM 15906</strain>
    </source>
</reference>
<name>T1CR34_9PORP</name>
<proteinExistence type="predicted"/>
<dbReference type="EMBL" id="BAOU01000072">
    <property type="protein sequence ID" value="GAD06297.1"/>
    <property type="molecule type" value="Genomic_DNA"/>
</dbReference>
<organism evidence="1 2">
    <name type="scientific">Porphyromonas crevioricanis JCM 15906</name>
    <dbReference type="NCBI Taxonomy" id="1305617"/>
    <lineage>
        <taxon>Bacteria</taxon>
        <taxon>Pseudomonadati</taxon>
        <taxon>Bacteroidota</taxon>
        <taxon>Bacteroidia</taxon>
        <taxon>Bacteroidales</taxon>
        <taxon>Porphyromonadaceae</taxon>
        <taxon>Porphyromonas</taxon>
    </lineage>
</organism>
<reference evidence="2" key="1">
    <citation type="journal article" date="2013" name="Genome">
        <title>Draft Genome Sequences of Porphyromonas crevioricanis JCM 15906T and Porphyromonas cansulci JCM 13913T Isolated from a Canine Oral Cavity.</title>
        <authorList>
            <person name="Sakamoto M."/>
            <person name="Tanaka N."/>
            <person name="Shiwa Y."/>
            <person name="Yoshikawa H."/>
            <person name="Ohkuma M."/>
        </authorList>
    </citation>
    <scope>NUCLEOTIDE SEQUENCE [LARGE SCALE GENOMIC DNA]</scope>
    <source>
        <strain evidence="2">JCM 15906</strain>
    </source>
</reference>
<protein>
    <submittedName>
        <fullName evidence="1">Integrase</fullName>
    </submittedName>
</protein>
<evidence type="ECO:0000313" key="2">
    <source>
        <dbReference type="Proteomes" id="UP000018031"/>
    </source>
</evidence>
<comment type="caution">
    <text evidence="1">The sequence shown here is derived from an EMBL/GenBank/DDBJ whole genome shotgun (WGS) entry which is preliminary data.</text>
</comment>
<dbReference type="RefSeq" id="WP_023938876.1">
    <property type="nucleotide sequence ID" value="NZ_BAOU01000072.1"/>
</dbReference>